<proteinExistence type="predicted"/>
<evidence type="ECO:0000313" key="5">
    <source>
        <dbReference type="Proteomes" id="UP000196531"/>
    </source>
</evidence>
<dbReference type="Gene3D" id="2.80.10.50">
    <property type="match status" value="2"/>
</dbReference>
<name>A0A1Y5F4P5_9BACT</name>
<organism evidence="4 5">
    <name type="scientific">Halobacteriovorax marinus</name>
    <dbReference type="NCBI Taxonomy" id="97084"/>
    <lineage>
        <taxon>Bacteria</taxon>
        <taxon>Pseudomonadati</taxon>
        <taxon>Bdellovibrionota</taxon>
        <taxon>Bacteriovoracia</taxon>
        <taxon>Bacteriovoracales</taxon>
        <taxon>Halobacteriovoraceae</taxon>
        <taxon>Halobacteriovorax</taxon>
    </lineage>
</organism>
<dbReference type="SUPFAM" id="SSF50370">
    <property type="entry name" value="Ricin B-like lectins"/>
    <property type="match status" value="2"/>
</dbReference>
<dbReference type="InterPro" id="IPR000772">
    <property type="entry name" value="Ricin_B_lectin"/>
</dbReference>
<accession>A0A1Y5F4P5</accession>
<reference evidence="5" key="1">
    <citation type="journal article" date="2017" name="Proc. Natl. Acad. Sci. U.S.A.">
        <title>Simulation of Deepwater Horizon oil plume reveals substrate specialization within a complex community of hydrocarbon-degraders.</title>
        <authorList>
            <person name="Hu P."/>
            <person name="Dubinsky E.A."/>
            <person name="Probst A.J."/>
            <person name="Wang J."/>
            <person name="Sieber C.M.K."/>
            <person name="Tom L.M."/>
            <person name="Gardinali P."/>
            <person name="Banfield J.F."/>
            <person name="Atlas R.M."/>
            <person name="Andersen G.L."/>
        </authorList>
    </citation>
    <scope>NUCLEOTIDE SEQUENCE [LARGE SCALE GENOMIC DNA]</scope>
</reference>
<gene>
    <name evidence="4" type="ORF">A9Q84_14145</name>
</gene>
<feature type="coiled-coil region" evidence="1">
    <location>
        <begin position="1447"/>
        <end position="1506"/>
    </location>
</feature>
<evidence type="ECO:0000259" key="3">
    <source>
        <dbReference type="Pfam" id="PF00652"/>
    </source>
</evidence>
<dbReference type="Proteomes" id="UP000196531">
    <property type="component" value="Unassembled WGS sequence"/>
</dbReference>
<dbReference type="PROSITE" id="PS50231">
    <property type="entry name" value="RICIN_B_LECTIN"/>
    <property type="match status" value="1"/>
</dbReference>
<feature type="signal peptide" evidence="2">
    <location>
        <begin position="1"/>
        <end position="22"/>
    </location>
</feature>
<protein>
    <recommendedName>
        <fullName evidence="3">Ricin B lectin domain-containing protein</fullName>
    </recommendedName>
</protein>
<evidence type="ECO:0000313" key="4">
    <source>
        <dbReference type="EMBL" id="OUR95640.1"/>
    </source>
</evidence>
<keyword evidence="1" id="KW-0175">Coiled coil</keyword>
<comment type="caution">
    <text evidence="4">The sequence shown here is derived from an EMBL/GenBank/DDBJ whole genome shotgun (WGS) entry which is preliminary data.</text>
</comment>
<feature type="domain" description="Ricin B lectin" evidence="3">
    <location>
        <begin position="1766"/>
        <end position="1892"/>
    </location>
</feature>
<keyword evidence="2" id="KW-0732">Signal</keyword>
<dbReference type="Pfam" id="PF00652">
    <property type="entry name" value="Ricin_B_lectin"/>
    <property type="match status" value="1"/>
</dbReference>
<dbReference type="EMBL" id="MAAO01000007">
    <property type="protein sequence ID" value="OUR95640.1"/>
    <property type="molecule type" value="Genomic_DNA"/>
</dbReference>
<sequence length="2049" mass="223590">MKYLINYLIVFVSLFFSSHSLSQQSTPKLDDLIPTTSQFSIFKNFKVSTHISGDHQLVVTGTLNDKHVTITRSLDNKNDFSVNADGMSLSDFIPAATSLKILNNFKFLKFHYGSGSGFVSGLINSAAITISYKVGESKEFSIESTGVKLKDFIPEVSQFSQFNRISLNKIDVNSKQFEVAGKLNGIAISFIKQRDGTKNFSVTSTGLKLTDFVTQASSIPFFYNFKLSKLNIVSTNVEIAGSLNSKALAVNFDLAKKATFEASGEGLKLKDIVSQASNIKAFDKFEFDKVSITDAQFEIDGKVNGKVVTFVSDRKIANKFTVTGEALGINDFIADASKIPALSKFKFESFSYDNRETIVIGLINNKKMEVDYNLNQPKNFTLKTAGVKLSDFIPNVASISILNKFALTEVAVTDDKFEIDGEINNKAVSIIRNRKVANSFSVTGASLKLSDFIASSANVSFLNRFAFSNFTYLDKEIKVAGSIQGKNIEIDFTSGLDKSFKISGEGLKITDIVPEAASLKVFNSFALDQVIVNKDKYEIDGTISGKKVSLTKLRAGDKNLTITAAELTVGDIFVSTHSTPGLNILAVDKIEIAKGIIEVEVELNGEKIDIVSNFRKGDQNNYLAIFFEKLAASTFIPAAEDHAIDSLQLNKALFIIQPSGAKLTKITAADLPGDLKTLSGLTGTMTLKEGVNFSGHLDVKSSGAFANTFKALGIAGESFPLSGTLGRNSFKGLSTKGKDAAKELNGGDKSELLKNLSLSITLPVPTLPGLGKMVKVSDGVKLSINGNADSSSGAWGKLPKALQASRPKGELDISVSFDIVINGSGMKKTLSALVDVNKGEASEIDLIAISNGDWVRPFGIPDLTLEKGGFLIKLIKAKGSSSKEIGFFATADIGKEEDVSVIADMKQVNGKISLNFFELDGKFSLNDFAGGKAIPHADKFELDEIKISKEGIEAITELSGNKVNAFLFEQGKGNFIFAVEQDNFKITELIPAAKKVEPLKDFTLKKAALIVSKDGFVGNQATMGSIAKDMFKDIFGSAKGNIKIPGGIGILADFDVKSLGVIGKGLSKIGVHDDAIIIGDISGVFGGTPGIQLSFMMDQEGDAHGLPNKVVSYKKGVTPSFFVQWSGEELDVGLKIATHVKAGKETLELATSIELDFTEEGLGIKLFGEMDGVWHNPFGIHGISLADLKMDMGINDVGEVEIGFAGDEQFGDCTNKNSEACVDINMAVELKISLEDALPDGIAFRGSINHLGIPAIIDIAETLMGIKPGKLNIKVPFFAIKDAMLAFATPGATDPQLGLVSEGFAFGGTFLFMDKELGKVSGSGSPTSGVTFKGEIEDIDLKVLEFKKNFVDIAIGPKPKFIIESKIRLLGSEQDVKLDIEPPHFEFDITEKMGHFGTADLRVRLEGFDLMKGKFDSNADIAIVGEFKSDLVPWMEKEITKGIEELRKSANAKLESDIRALDSAQKKVDHINDKIRKIKAQDDKAKARAEAKIDGAKRRVESLKRDYDHDMHEAKHCGHWYSHWACSPYWAIRGGATWIVYEVAEGVLDIAKVAVAVAFDLDPRIVGLVALRDVETVGLAIAKGVLEVSELAENFVLKGLEAILKAVLEHLPFELDQAIIIGDLKDMIQKDDPLILDLKFKMFGVKMREYFAVKLKDPVYDAISFALLPAIALDKLTEVALSKISPAIGRWVHAHIGEKLAQAEANVKKDVMAEEKKYKKVLDSFENGNKKYKKAFVDQGKAHAKIVAQYSISDLMAPSLKYKSTYLAVGHSKLCLGVQKTGVNVVQEDCKDIAAERWHTADLKDGYVQLRTKGLCLKAKTKDNKQGQPLQLAVCNKKDLHEQWKIISTDGFFDKIVNRYSQKCLHFNTENANPNTAYAVWTSCMGADSQTFRAIPDAEKPTWHGINSKLADESGYCLAIKREKRARLSKKKKSILLYSKLCSKTNERYNFMEEVNGDMKLVHANHGGCVYPVKNSNKVAIRACDRGKDMFWRNYASGGNFITMHNPYTNKCLTLPTRDKGSKRYKLAKLVNCSQLKNAGKTGHLDFIK</sequence>
<dbReference type="CDD" id="cd00161">
    <property type="entry name" value="beta-trefoil_Ricin-like"/>
    <property type="match status" value="1"/>
</dbReference>
<feature type="chain" id="PRO_5012554247" description="Ricin B lectin domain-containing protein" evidence="2">
    <location>
        <begin position="23"/>
        <end position="2049"/>
    </location>
</feature>
<dbReference type="InterPro" id="IPR035992">
    <property type="entry name" value="Ricin_B-like_lectins"/>
</dbReference>
<evidence type="ECO:0000256" key="2">
    <source>
        <dbReference type="SAM" id="SignalP"/>
    </source>
</evidence>
<evidence type="ECO:0000256" key="1">
    <source>
        <dbReference type="SAM" id="Coils"/>
    </source>
</evidence>